<dbReference type="EMBL" id="QFYS01000003">
    <property type="protein sequence ID" value="RAK66266.1"/>
    <property type="molecule type" value="Genomic_DNA"/>
</dbReference>
<organism evidence="1 2">
    <name type="scientific">Phenylobacterium kunshanense</name>
    <dbReference type="NCBI Taxonomy" id="1445034"/>
    <lineage>
        <taxon>Bacteria</taxon>
        <taxon>Pseudomonadati</taxon>
        <taxon>Pseudomonadota</taxon>
        <taxon>Alphaproteobacteria</taxon>
        <taxon>Caulobacterales</taxon>
        <taxon>Caulobacteraceae</taxon>
        <taxon>Phenylobacterium</taxon>
    </lineage>
</organism>
<proteinExistence type="predicted"/>
<dbReference type="Proteomes" id="UP000249524">
    <property type="component" value="Unassembled WGS sequence"/>
</dbReference>
<dbReference type="PANTHER" id="PTHR19288:SF46">
    <property type="entry name" value="HALOACID DEHALOGENASE-LIKE HYDROLASE DOMAIN-CONTAINING PROTEIN 2"/>
    <property type="match status" value="1"/>
</dbReference>
<keyword evidence="2" id="KW-1185">Reference proteome</keyword>
<dbReference type="AlphaFoldDB" id="A0A328BJT9"/>
<dbReference type="GO" id="GO:0016791">
    <property type="term" value="F:phosphatase activity"/>
    <property type="evidence" value="ECO:0007669"/>
    <property type="project" value="TreeGrafter"/>
</dbReference>
<reference evidence="1 2" key="1">
    <citation type="submission" date="2018-05" db="EMBL/GenBank/DDBJ databases">
        <authorList>
            <person name="Lanie J.A."/>
            <person name="Ng W.-L."/>
            <person name="Kazmierczak K.M."/>
            <person name="Andrzejewski T.M."/>
            <person name="Davidsen T.M."/>
            <person name="Wayne K.J."/>
            <person name="Tettelin H."/>
            <person name="Glass J.I."/>
            <person name="Rusch D."/>
            <person name="Podicherti R."/>
            <person name="Tsui H.-C.T."/>
            <person name="Winkler M.E."/>
        </authorList>
    </citation>
    <scope>NUCLEOTIDE SEQUENCE [LARGE SCALE GENOMIC DNA]</scope>
    <source>
        <strain evidence="1 2">BUT-10</strain>
    </source>
</reference>
<gene>
    <name evidence="1" type="ORF">DJ019_08405</name>
</gene>
<dbReference type="InterPro" id="IPR036412">
    <property type="entry name" value="HAD-like_sf"/>
</dbReference>
<keyword evidence="1" id="KW-0378">Hydrolase</keyword>
<dbReference type="OrthoDB" id="148966at2"/>
<protein>
    <submittedName>
        <fullName evidence="1">HAD family hydrolase</fullName>
    </submittedName>
</protein>
<dbReference type="SUPFAM" id="SSF56784">
    <property type="entry name" value="HAD-like"/>
    <property type="match status" value="1"/>
</dbReference>
<dbReference type="Gene3D" id="3.40.50.1000">
    <property type="entry name" value="HAD superfamily/HAD-like"/>
    <property type="match status" value="2"/>
</dbReference>
<dbReference type="GO" id="GO:0005737">
    <property type="term" value="C:cytoplasm"/>
    <property type="evidence" value="ECO:0007669"/>
    <property type="project" value="TreeGrafter"/>
</dbReference>
<sequence>MHLNRHDIRAPLVARAIEDAAEARQAIAEAKALLFDWDGCAAIADRPEPAALALMSARPDAFAIVSNNTSHGRGFFTDRLRTGGILVEPERVILAGVETLRRARHLAPRRTLLLASPRMEEAARRMGLELGPDDPDLVVLLRDTRFSYAKLTQAANALRRGVRLLVGNPDRTHPSTEGRVMPETGALLSALLTCVEPVPVHLEVVGKPHPTLFRRACEVLGVAPHEAVMIGDNPDTDVAGAAPLGLRCILVDGPGGLTLSDLVA</sequence>
<comment type="caution">
    <text evidence="1">The sequence shown here is derived from an EMBL/GenBank/DDBJ whole genome shotgun (WGS) entry which is preliminary data.</text>
</comment>
<evidence type="ECO:0000313" key="2">
    <source>
        <dbReference type="Proteomes" id="UP000249524"/>
    </source>
</evidence>
<name>A0A328BJT9_9CAUL</name>
<dbReference type="InterPro" id="IPR023214">
    <property type="entry name" value="HAD_sf"/>
</dbReference>
<dbReference type="Pfam" id="PF13242">
    <property type="entry name" value="Hydrolase_like"/>
    <property type="match status" value="1"/>
</dbReference>
<evidence type="ECO:0000313" key="1">
    <source>
        <dbReference type="EMBL" id="RAK66266.1"/>
    </source>
</evidence>
<dbReference type="PANTHER" id="PTHR19288">
    <property type="entry name" value="4-NITROPHENYLPHOSPHATASE-RELATED"/>
    <property type="match status" value="1"/>
</dbReference>
<accession>A0A328BJT9</accession>